<dbReference type="Proteomes" id="UP001139485">
    <property type="component" value="Unassembled WGS sequence"/>
</dbReference>
<dbReference type="RefSeq" id="WP_250826055.1">
    <property type="nucleotide sequence ID" value="NZ_JAMOIL010000002.1"/>
</dbReference>
<dbReference type="AlphaFoldDB" id="A0A9X2D4N5"/>
<dbReference type="PROSITE" id="PS50894">
    <property type="entry name" value="HPT"/>
    <property type="match status" value="1"/>
</dbReference>
<feature type="domain" description="HPt" evidence="2">
    <location>
        <begin position="28"/>
        <end position="115"/>
    </location>
</feature>
<accession>A0A9X2D4N5</accession>
<evidence type="ECO:0000313" key="4">
    <source>
        <dbReference type="Proteomes" id="UP001139485"/>
    </source>
</evidence>
<dbReference type="EMBL" id="JAMOIL010000002">
    <property type="protein sequence ID" value="MCM0619158.1"/>
    <property type="molecule type" value="Genomic_DNA"/>
</dbReference>
<evidence type="ECO:0000256" key="1">
    <source>
        <dbReference type="PROSITE-ProRule" id="PRU00110"/>
    </source>
</evidence>
<reference evidence="3" key="1">
    <citation type="submission" date="2022-05" db="EMBL/GenBank/DDBJ databases">
        <authorList>
            <person name="Tuo L."/>
        </authorList>
    </citation>
    <scope>NUCLEOTIDE SEQUENCE</scope>
    <source>
        <strain evidence="3">BSK12Z-4</strain>
    </source>
</reference>
<keyword evidence="4" id="KW-1185">Reference proteome</keyword>
<dbReference type="SUPFAM" id="SSF47226">
    <property type="entry name" value="Histidine-containing phosphotransfer domain, HPT domain"/>
    <property type="match status" value="1"/>
</dbReference>
<evidence type="ECO:0000313" key="3">
    <source>
        <dbReference type="EMBL" id="MCM0619158.1"/>
    </source>
</evidence>
<comment type="caution">
    <text evidence="3">The sequence shown here is derived from an EMBL/GenBank/DDBJ whole genome shotgun (WGS) entry which is preliminary data.</text>
</comment>
<proteinExistence type="predicted"/>
<feature type="modified residue" description="Phosphohistidine" evidence="1">
    <location>
        <position position="67"/>
    </location>
</feature>
<evidence type="ECO:0000259" key="2">
    <source>
        <dbReference type="PROSITE" id="PS50894"/>
    </source>
</evidence>
<dbReference type="GO" id="GO:0000160">
    <property type="term" value="P:phosphorelay signal transduction system"/>
    <property type="evidence" value="ECO:0007669"/>
    <property type="project" value="InterPro"/>
</dbReference>
<dbReference type="Pfam" id="PF01627">
    <property type="entry name" value="Hpt"/>
    <property type="match status" value="1"/>
</dbReference>
<dbReference type="InterPro" id="IPR036641">
    <property type="entry name" value="HPT_dom_sf"/>
</dbReference>
<keyword evidence="1" id="KW-0597">Phosphoprotein</keyword>
<protein>
    <submittedName>
        <fullName evidence="3">Hpt domain-containing protein</fullName>
    </submittedName>
</protein>
<sequence length="115" mass="12133">MTTPSSSDTAGPLVDTAVLDDLGAQLGAREEAEEILEMLLDSLDDRLSQLVAAERDGDAEALRRVAHSLRSTSNQMGSLVLAEAAGRVEHGEADAASVLPVARAAEAEWHAWLGR</sequence>
<organism evidence="3 4">
    <name type="scientific">Nocardioides bruguierae</name>
    <dbReference type="NCBI Taxonomy" id="2945102"/>
    <lineage>
        <taxon>Bacteria</taxon>
        <taxon>Bacillati</taxon>
        <taxon>Actinomycetota</taxon>
        <taxon>Actinomycetes</taxon>
        <taxon>Propionibacteriales</taxon>
        <taxon>Nocardioidaceae</taxon>
        <taxon>Nocardioides</taxon>
    </lineage>
</organism>
<dbReference type="Gene3D" id="1.20.120.160">
    <property type="entry name" value="HPT domain"/>
    <property type="match status" value="1"/>
</dbReference>
<name>A0A9X2D4N5_9ACTN</name>
<gene>
    <name evidence="3" type="ORF">M8330_02465</name>
</gene>
<dbReference type="InterPro" id="IPR008207">
    <property type="entry name" value="Sig_transdc_His_kin_Hpt_dom"/>
</dbReference>